<gene>
    <name evidence="1" type="ORF">TSPGSL018_7118</name>
</gene>
<organism evidence="1">
    <name type="scientific">Tetraselmis sp. GSL018</name>
    <dbReference type="NCBI Taxonomy" id="582737"/>
    <lineage>
        <taxon>Eukaryota</taxon>
        <taxon>Viridiplantae</taxon>
        <taxon>Chlorophyta</taxon>
        <taxon>core chlorophytes</taxon>
        <taxon>Chlorodendrophyceae</taxon>
        <taxon>Chlorodendrales</taxon>
        <taxon>Chlorodendraceae</taxon>
        <taxon>Tetraselmis</taxon>
    </lineage>
</organism>
<name>A0A061SFX9_9CHLO</name>
<proteinExistence type="predicted"/>
<sequence>PNANFGRSFHIGTLRHTVPLTTRSQTRNPSISGRSKLEVYEISNTQIRCCSSEQVKDWTNLFDSRFPKKQFCLHEKN</sequence>
<reference evidence="1" key="1">
    <citation type="submission" date="2014-05" db="EMBL/GenBank/DDBJ databases">
        <title>The transcriptome of the halophilic microalga Tetraselmis sp. GSL018 isolated from the Great Salt Lake, Utah.</title>
        <authorList>
            <person name="Jinkerson R.E."/>
            <person name="D'Adamo S."/>
            <person name="Posewitz M.C."/>
        </authorList>
    </citation>
    <scope>NUCLEOTIDE SEQUENCE</scope>
    <source>
        <strain evidence="1">GSL018</strain>
    </source>
</reference>
<feature type="non-terminal residue" evidence="1">
    <location>
        <position position="1"/>
    </location>
</feature>
<dbReference type="AlphaFoldDB" id="A0A061SFX9"/>
<protein>
    <submittedName>
        <fullName evidence="1">Uncharacterized protein</fullName>
    </submittedName>
</protein>
<dbReference type="EMBL" id="GBEZ01003331">
    <property type="protein sequence ID" value="JAC81800.1"/>
    <property type="molecule type" value="Transcribed_RNA"/>
</dbReference>
<accession>A0A061SFX9</accession>
<evidence type="ECO:0000313" key="1">
    <source>
        <dbReference type="EMBL" id="JAC81800.1"/>
    </source>
</evidence>